<reference evidence="1" key="1">
    <citation type="journal article" date="2020" name="Stud. Mycol.">
        <title>101 Dothideomycetes genomes: a test case for predicting lifestyles and emergence of pathogens.</title>
        <authorList>
            <person name="Haridas S."/>
            <person name="Albert R."/>
            <person name="Binder M."/>
            <person name="Bloem J."/>
            <person name="Labutti K."/>
            <person name="Salamov A."/>
            <person name="Andreopoulos B."/>
            <person name="Baker S."/>
            <person name="Barry K."/>
            <person name="Bills G."/>
            <person name="Bluhm B."/>
            <person name="Cannon C."/>
            <person name="Castanera R."/>
            <person name="Culley D."/>
            <person name="Daum C."/>
            <person name="Ezra D."/>
            <person name="Gonzalez J."/>
            <person name="Henrissat B."/>
            <person name="Kuo A."/>
            <person name="Liang C."/>
            <person name="Lipzen A."/>
            <person name="Lutzoni F."/>
            <person name="Magnuson J."/>
            <person name="Mondo S."/>
            <person name="Nolan M."/>
            <person name="Ohm R."/>
            <person name="Pangilinan J."/>
            <person name="Park H.-J."/>
            <person name="Ramirez L."/>
            <person name="Alfaro M."/>
            <person name="Sun H."/>
            <person name="Tritt A."/>
            <person name="Yoshinaga Y."/>
            <person name="Zwiers L.-H."/>
            <person name="Turgeon B."/>
            <person name="Goodwin S."/>
            <person name="Spatafora J."/>
            <person name="Crous P."/>
            <person name="Grigoriev I."/>
        </authorList>
    </citation>
    <scope>NUCLEOTIDE SEQUENCE</scope>
    <source>
        <strain evidence="1">CBS 113818</strain>
    </source>
</reference>
<evidence type="ECO:0000313" key="2">
    <source>
        <dbReference type="Proteomes" id="UP000799424"/>
    </source>
</evidence>
<protein>
    <submittedName>
        <fullName evidence="1">Uncharacterized protein</fullName>
    </submittedName>
</protein>
<accession>A0A6A6ZMK7</accession>
<keyword evidence="2" id="KW-1185">Reference proteome</keyword>
<gene>
    <name evidence="1" type="ORF">CC86DRAFT_302977</name>
</gene>
<dbReference type="AlphaFoldDB" id="A0A6A6ZMK7"/>
<sequence>MEQYARLPRNSVDGHRPAEVALRSAPSPNVCEGGRSIQWASALSGSLASRRHGVGCALGRRLEAEGVAADERLGMP</sequence>
<evidence type="ECO:0000313" key="1">
    <source>
        <dbReference type="EMBL" id="KAF2821487.1"/>
    </source>
</evidence>
<dbReference type="Proteomes" id="UP000799424">
    <property type="component" value="Unassembled WGS sequence"/>
</dbReference>
<organism evidence="1 2">
    <name type="scientific">Ophiobolus disseminans</name>
    <dbReference type="NCBI Taxonomy" id="1469910"/>
    <lineage>
        <taxon>Eukaryota</taxon>
        <taxon>Fungi</taxon>
        <taxon>Dikarya</taxon>
        <taxon>Ascomycota</taxon>
        <taxon>Pezizomycotina</taxon>
        <taxon>Dothideomycetes</taxon>
        <taxon>Pleosporomycetidae</taxon>
        <taxon>Pleosporales</taxon>
        <taxon>Pleosporineae</taxon>
        <taxon>Phaeosphaeriaceae</taxon>
        <taxon>Ophiobolus</taxon>
    </lineage>
</organism>
<dbReference type="EMBL" id="MU006237">
    <property type="protein sequence ID" value="KAF2821487.1"/>
    <property type="molecule type" value="Genomic_DNA"/>
</dbReference>
<name>A0A6A6ZMK7_9PLEO</name>
<proteinExistence type="predicted"/>